<feature type="domain" description="HTH tetR-type" evidence="3">
    <location>
        <begin position="2"/>
        <end position="62"/>
    </location>
</feature>
<dbReference type="PANTHER" id="PTHR43479">
    <property type="entry name" value="ACREF/ENVCD OPERON REPRESSOR-RELATED"/>
    <property type="match status" value="1"/>
</dbReference>
<reference evidence="4 5" key="1">
    <citation type="submission" date="2014-12" db="EMBL/GenBank/DDBJ databases">
        <title>Comparative genomics of the lactic acid bacteria isolated from the honey bee gut.</title>
        <authorList>
            <person name="Ellegaard K.M."/>
            <person name="Tamarit D."/>
            <person name="Javelind E."/>
            <person name="Olofsson T."/>
            <person name="Andersson S.G."/>
            <person name="Vasquez A."/>
        </authorList>
    </citation>
    <scope>NUCLEOTIDE SEQUENCE [LARGE SCALE GENOMIC DNA]</scope>
    <source>
        <strain evidence="4 5">Hon2</strain>
    </source>
</reference>
<sequence length="179" mass="20605">MDNTQDKIIQATLDWIQKDDYKKLSMRKLAAKIGMTTGAIYKYFQNKNALFYQVSIVLSRQISEELTIDSKASPKNNLLSLAESFCGLIQKQPKLVNFLFFNPSLDDFYQNMNHDFEFYDLVMGLVHQVNQGGITDQQFFTQIWSFIQGYSLLILKEVADYDPSLVELTLDEMIGGSKK</sequence>
<dbReference type="Pfam" id="PF00440">
    <property type="entry name" value="TetR_N"/>
    <property type="match status" value="1"/>
</dbReference>
<dbReference type="OrthoDB" id="9179041at2"/>
<dbReference type="RefSeq" id="WP_045922763.1">
    <property type="nucleotide sequence ID" value="NZ_JBHTHW010000008.1"/>
</dbReference>
<evidence type="ECO:0000256" key="2">
    <source>
        <dbReference type="PROSITE-ProRule" id="PRU00335"/>
    </source>
</evidence>
<dbReference type="GO" id="GO:0003677">
    <property type="term" value="F:DNA binding"/>
    <property type="evidence" value="ECO:0007669"/>
    <property type="project" value="UniProtKB-UniRule"/>
</dbReference>
<keyword evidence="5" id="KW-1185">Reference proteome</keyword>
<feature type="DNA-binding region" description="H-T-H motif" evidence="2">
    <location>
        <begin position="25"/>
        <end position="44"/>
    </location>
</feature>
<accession>A0A0F4KPB6</accession>
<dbReference type="InterPro" id="IPR001647">
    <property type="entry name" value="HTH_TetR"/>
</dbReference>
<dbReference type="InterPro" id="IPR009057">
    <property type="entry name" value="Homeodomain-like_sf"/>
</dbReference>
<evidence type="ECO:0000313" key="5">
    <source>
        <dbReference type="Proteomes" id="UP000033695"/>
    </source>
</evidence>
<dbReference type="AlphaFoldDB" id="A0A0F4KPB6"/>
<dbReference type="PANTHER" id="PTHR43479:SF20">
    <property type="entry name" value="HTH TETR-TYPE DOMAIN-CONTAINING PROTEIN"/>
    <property type="match status" value="1"/>
</dbReference>
<evidence type="ECO:0000256" key="1">
    <source>
        <dbReference type="ARBA" id="ARBA00023125"/>
    </source>
</evidence>
<organism evidence="4 5">
    <name type="scientific">Bombilactobacillus mellis</name>
    <dbReference type="NCBI Taxonomy" id="1218508"/>
    <lineage>
        <taxon>Bacteria</taxon>
        <taxon>Bacillati</taxon>
        <taxon>Bacillota</taxon>
        <taxon>Bacilli</taxon>
        <taxon>Lactobacillales</taxon>
        <taxon>Lactobacillaceae</taxon>
        <taxon>Bombilactobacillus</taxon>
    </lineage>
</organism>
<gene>
    <name evidence="4" type="ORF">JG29_08910</name>
</gene>
<evidence type="ECO:0000259" key="3">
    <source>
        <dbReference type="PROSITE" id="PS50977"/>
    </source>
</evidence>
<dbReference type="SUPFAM" id="SSF46689">
    <property type="entry name" value="Homeodomain-like"/>
    <property type="match status" value="1"/>
</dbReference>
<dbReference type="HOGENOM" id="CLU_069356_40_4_9"/>
<dbReference type="InterPro" id="IPR001387">
    <property type="entry name" value="Cro/C1-type_HTH"/>
</dbReference>
<dbReference type="Gene3D" id="1.10.357.10">
    <property type="entry name" value="Tetracycline Repressor, domain 2"/>
    <property type="match status" value="1"/>
</dbReference>
<dbReference type="CDD" id="cd00093">
    <property type="entry name" value="HTH_XRE"/>
    <property type="match status" value="1"/>
</dbReference>
<evidence type="ECO:0000313" key="4">
    <source>
        <dbReference type="EMBL" id="KJY48492.1"/>
    </source>
</evidence>
<dbReference type="Proteomes" id="UP000033695">
    <property type="component" value="Unassembled WGS sequence"/>
</dbReference>
<dbReference type="PROSITE" id="PS50977">
    <property type="entry name" value="HTH_TETR_2"/>
    <property type="match status" value="1"/>
</dbReference>
<dbReference type="STRING" id="1218508.JG29_08910"/>
<keyword evidence="1 2" id="KW-0238">DNA-binding</keyword>
<proteinExistence type="predicted"/>
<protein>
    <submittedName>
        <fullName evidence="4">Transcriptional regulator, TetR family</fullName>
    </submittedName>
</protein>
<dbReference type="PATRIC" id="fig|1218508.4.peg.869"/>
<name>A0A0F4KPB6_9LACO</name>
<dbReference type="InterPro" id="IPR050624">
    <property type="entry name" value="HTH-type_Tx_Regulator"/>
</dbReference>
<comment type="caution">
    <text evidence="4">The sequence shown here is derived from an EMBL/GenBank/DDBJ whole genome shotgun (WGS) entry which is preliminary data.</text>
</comment>
<dbReference type="EMBL" id="JXBZ01000008">
    <property type="protein sequence ID" value="KJY48492.1"/>
    <property type="molecule type" value="Genomic_DNA"/>
</dbReference>
<dbReference type="PRINTS" id="PR00455">
    <property type="entry name" value="HTHTETR"/>
</dbReference>